<organism evidence="2 3">
    <name type="scientific">Pseudomonas turukhanskensis</name>
    <dbReference type="NCBI Taxonomy" id="1806536"/>
    <lineage>
        <taxon>Bacteria</taxon>
        <taxon>Pseudomonadati</taxon>
        <taxon>Pseudomonadota</taxon>
        <taxon>Gammaproteobacteria</taxon>
        <taxon>Pseudomonadales</taxon>
        <taxon>Pseudomonadaceae</taxon>
        <taxon>Pseudomonas</taxon>
    </lineage>
</organism>
<evidence type="ECO:0000256" key="1">
    <source>
        <dbReference type="SAM" id="MobiDB-lite"/>
    </source>
</evidence>
<evidence type="ECO:0000313" key="2">
    <source>
        <dbReference type="EMBL" id="GLK92180.1"/>
    </source>
</evidence>
<proteinExistence type="predicted"/>
<dbReference type="AlphaFoldDB" id="A0A9W6KDB6"/>
<name>A0A9W6KDB6_9PSED</name>
<reference evidence="2" key="1">
    <citation type="journal article" date="2014" name="Int. J. Syst. Evol. Microbiol.">
        <title>Complete genome sequence of Corynebacterium casei LMG S-19264T (=DSM 44701T), isolated from a smear-ripened cheese.</title>
        <authorList>
            <consortium name="US DOE Joint Genome Institute (JGI-PGF)"/>
            <person name="Walter F."/>
            <person name="Albersmeier A."/>
            <person name="Kalinowski J."/>
            <person name="Ruckert C."/>
        </authorList>
    </citation>
    <scope>NUCLEOTIDE SEQUENCE</scope>
    <source>
        <strain evidence="2">VKM B-2935</strain>
    </source>
</reference>
<comment type="caution">
    <text evidence="2">The sequence shown here is derived from an EMBL/GenBank/DDBJ whole genome shotgun (WGS) entry which is preliminary data.</text>
</comment>
<reference evidence="2" key="2">
    <citation type="submission" date="2023-01" db="EMBL/GenBank/DDBJ databases">
        <authorList>
            <person name="Sun Q."/>
            <person name="Evtushenko L."/>
        </authorList>
    </citation>
    <scope>NUCLEOTIDE SEQUENCE</scope>
    <source>
        <strain evidence="2">VKM B-2935</strain>
    </source>
</reference>
<dbReference type="EMBL" id="BSFN01000038">
    <property type="protein sequence ID" value="GLK92180.1"/>
    <property type="molecule type" value="Genomic_DNA"/>
</dbReference>
<dbReference type="Proteomes" id="UP001143328">
    <property type="component" value="Unassembled WGS sequence"/>
</dbReference>
<evidence type="ECO:0000313" key="3">
    <source>
        <dbReference type="Proteomes" id="UP001143328"/>
    </source>
</evidence>
<gene>
    <name evidence="2" type="ORF">GCM10017655_52450</name>
</gene>
<accession>A0A9W6KDB6</accession>
<feature type="region of interest" description="Disordered" evidence="1">
    <location>
        <begin position="35"/>
        <end position="62"/>
    </location>
</feature>
<sequence>MGLSGPNFAGFVRLTTLGPSLRGDDGVLGKTSVVPAQAGTQNFPSDDARRGEPSLPPIPRLR</sequence>
<keyword evidence="3" id="KW-1185">Reference proteome</keyword>
<protein>
    <submittedName>
        <fullName evidence="2">Uncharacterized protein</fullName>
    </submittedName>
</protein>